<feature type="region of interest" description="Disordered" evidence="5">
    <location>
        <begin position="92"/>
        <end position="112"/>
    </location>
</feature>
<dbReference type="GO" id="GO:0000981">
    <property type="term" value="F:DNA-binding transcription factor activity, RNA polymerase II-specific"/>
    <property type="evidence" value="ECO:0007669"/>
    <property type="project" value="InterPro"/>
</dbReference>
<dbReference type="STRING" id="454130.A0A0U5C7D9"/>
<organism evidence="7 8">
    <name type="scientific">Aspergillus calidoustus</name>
    <dbReference type="NCBI Taxonomy" id="454130"/>
    <lineage>
        <taxon>Eukaryota</taxon>
        <taxon>Fungi</taxon>
        <taxon>Dikarya</taxon>
        <taxon>Ascomycota</taxon>
        <taxon>Pezizomycotina</taxon>
        <taxon>Eurotiomycetes</taxon>
        <taxon>Eurotiomycetidae</taxon>
        <taxon>Eurotiales</taxon>
        <taxon>Aspergillaceae</taxon>
        <taxon>Aspergillus</taxon>
        <taxon>Aspergillus subgen. Nidulantes</taxon>
    </lineage>
</organism>
<keyword evidence="1" id="KW-0805">Transcription regulation</keyword>
<dbReference type="GO" id="GO:0003677">
    <property type="term" value="F:DNA binding"/>
    <property type="evidence" value="ECO:0007669"/>
    <property type="project" value="UniProtKB-KW"/>
</dbReference>
<dbReference type="CDD" id="cd00067">
    <property type="entry name" value="GAL4"/>
    <property type="match status" value="1"/>
</dbReference>
<evidence type="ECO:0000313" key="7">
    <source>
        <dbReference type="EMBL" id="CEL04554.1"/>
    </source>
</evidence>
<feature type="region of interest" description="Disordered" evidence="5">
    <location>
        <begin position="192"/>
        <end position="252"/>
    </location>
</feature>
<evidence type="ECO:0000256" key="1">
    <source>
        <dbReference type="ARBA" id="ARBA00023015"/>
    </source>
</evidence>
<evidence type="ECO:0000256" key="3">
    <source>
        <dbReference type="ARBA" id="ARBA00023163"/>
    </source>
</evidence>
<evidence type="ECO:0000256" key="4">
    <source>
        <dbReference type="ARBA" id="ARBA00023242"/>
    </source>
</evidence>
<name>A0A0U5C7D9_ASPCI</name>
<keyword evidence="3" id="KW-0804">Transcription</keyword>
<dbReference type="OrthoDB" id="10639301at2759"/>
<dbReference type="PROSITE" id="PS00463">
    <property type="entry name" value="ZN2_CY6_FUNGAL_1"/>
    <property type="match status" value="1"/>
</dbReference>
<evidence type="ECO:0000256" key="2">
    <source>
        <dbReference type="ARBA" id="ARBA00023125"/>
    </source>
</evidence>
<keyword evidence="2" id="KW-0238">DNA-binding</keyword>
<proteinExistence type="predicted"/>
<sequence>MNLNLDETEPLTLRSACSRCHGHKLRCVQVRGAQGCVRCTRAGVKCVVRPSKRVRRERERGQTMTMTMTMGQSRRGSRSERGSSSRTCLCMEAATPTPTPTPTPSTTPPETRARTQSVVENLPLTPYTPTNGFDSVDYWGSFELGDAVSSLAASKDDDPVGFCIFDPAMQVDGDADEDRALLDPAALGIPTCSPPTSANLSAVQDWDDQPPPGNRPAVGSVGGGQNGEDSPSRREPTPATKDEEHSRASKIDEHGSWIGRLFSLHAELGEHQRALGAFVEACRAGCQRPEPPALLPGFPSQPESGASSFMETTFRLTIELVVLVGELTPLNSRGGTGTGADPDPDADQTTQPSLVSSLEDTANILLMLSCSTRLLGIFSSVFTCFHQILITDSAQSELKLNHIHTFLPKVSIGPVPVHGSSSRLTLAMVLDSAQNVVAELTAGMMRAVQVVVDGDEDGLSTTLEETQIPGQEGLRDCALERGGRQLSGPIGSLGRGRGSTETRVSKSRGNGIPPLPAPSSSSSSSADRGCGCGCAASSAAEALFTPWQTTIRMVSATALETIRVLKEAIP</sequence>
<dbReference type="Proteomes" id="UP000054771">
    <property type="component" value="Unassembled WGS sequence"/>
</dbReference>
<feature type="region of interest" description="Disordered" evidence="5">
    <location>
        <begin position="481"/>
        <end position="526"/>
    </location>
</feature>
<dbReference type="AlphaFoldDB" id="A0A0U5C7D9"/>
<keyword evidence="8" id="KW-1185">Reference proteome</keyword>
<dbReference type="InterPro" id="IPR036864">
    <property type="entry name" value="Zn2-C6_fun-type_DNA-bd_sf"/>
</dbReference>
<dbReference type="SUPFAM" id="SSF57701">
    <property type="entry name" value="Zn2/Cys6 DNA-binding domain"/>
    <property type="match status" value="1"/>
</dbReference>
<dbReference type="EMBL" id="CDMC01000004">
    <property type="protein sequence ID" value="CEL04554.1"/>
    <property type="molecule type" value="Genomic_DNA"/>
</dbReference>
<keyword evidence="4" id="KW-0539">Nucleus</keyword>
<protein>
    <recommendedName>
        <fullName evidence="6">Zn(2)-C6 fungal-type domain-containing protein</fullName>
    </recommendedName>
</protein>
<dbReference type="GO" id="GO:0008270">
    <property type="term" value="F:zinc ion binding"/>
    <property type="evidence" value="ECO:0007669"/>
    <property type="project" value="InterPro"/>
</dbReference>
<reference evidence="8" key="1">
    <citation type="journal article" date="2016" name="Genome Announc.">
        <title>Draft genome sequences of fungus Aspergillus calidoustus.</title>
        <authorList>
            <person name="Horn F."/>
            <person name="Linde J."/>
            <person name="Mattern D.J."/>
            <person name="Walther G."/>
            <person name="Guthke R."/>
            <person name="Scherlach K."/>
            <person name="Martin K."/>
            <person name="Brakhage A.A."/>
            <person name="Petzke L."/>
            <person name="Valiante V."/>
        </authorList>
    </citation>
    <scope>NUCLEOTIDE SEQUENCE [LARGE SCALE GENOMIC DNA]</scope>
    <source>
        <strain evidence="8">SF006504</strain>
    </source>
</reference>
<evidence type="ECO:0000256" key="5">
    <source>
        <dbReference type="SAM" id="MobiDB-lite"/>
    </source>
</evidence>
<feature type="domain" description="Zn(2)-C6 fungal-type" evidence="6">
    <location>
        <begin position="16"/>
        <end position="46"/>
    </location>
</feature>
<feature type="compositionally biased region" description="Basic and acidic residues" evidence="5">
    <location>
        <begin position="230"/>
        <end position="252"/>
    </location>
</feature>
<dbReference type="Gene3D" id="4.10.240.10">
    <property type="entry name" value="Zn(2)-C6 fungal-type DNA-binding domain"/>
    <property type="match status" value="1"/>
</dbReference>
<feature type="compositionally biased region" description="Pro residues" evidence="5">
    <location>
        <begin position="97"/>
        <end position="107"/>
    </location>
</feature>
<feature type="region of interest" description="Disordered" evidence="5">
    <location>
        <begin position="332"/>
        <end position="352"/>
    </location>
</feature>
<dbReference type="InterPro" id="IPR001138">
    <property type="entry name" value="Zn2Cys6_DnaBD"/>
</dbReference>
<evidence type="ECO:0000259" key="6">
    <source>
        <dbReference type="PROSITE" id="PS00463"/>
    </source>
</evidence>
<gene>
    <name evidence="7" type="ORF">ASPCAL05682</name>
</gene>
<evidence type="ECO:0000313" key="8">
    <source>
        <dbReference type="Proteomes" id="UP000054771"/>
    </source>
</evidence>
<accession>A0A0U5C7D9</accession>